<organism evidence="2 3">
    <name type="scientific">Setaria viridis</name>
    <name type="common">Green bristlegrass</name>
    <name type="synonym">Setaria italica subsp. viridis</name>
    <dbReference type="NCBI Taxonomy" id="4556"/>
    <lineage>
        <taxon>Eukaryota</taxon>
        <taxon>Viridiplantae</taxon>
        <taxon>Streptophyta</taxon>
        <taxon>Embryophyta</taxon>
        <taxon>Tracheophyta</taxon>
        <taxon>Spermatophyta</taxon>
        <taxon>Magnoliopsida</taxon>
        <taxon>Liliopsida</taxon>
        <taxon>Poales</taxon>
        <taxon>Poaceae</taxon>
        <taxon>PACMAD clade</taxon>
        <taxon>Panicoideae</taxon>
        <taxon>Panicodae</taxon>
        <taxon>Paniceae</taxon>
        <taxon>Cenchrinae</taxon>
        <taxon>Setaria</taxon>
    </lineage>
</organism>
<dbReference type="Gramene" id="TKW09417">
    <property type="protein sequence ID" value="TKW09417"/>
    <property type="gene ID" value="SEVIR_6G093250v2"/>
</dbReference>
<sequence length="97" mass="10416">MMLFLHLITLHFPTSSAPQRARRRLAASPSASAPTSAVGLRPHSSLCIACSAALCPLCAGTGRMSTCCQLSPCRTHPTCSVKCLCRCCSLVRIWILR</sequence>
<dbReference type="EMBL" id="CM016557">
    <property type="protein sequence ID" value="TKW09417.1"/>
    <property type="molecule type" value="Genomic_DNA"/>
</dbReference>
<protein>
    <recommendedName>
        <fullName evidence="4">Secreted protein</fullName>
    </recommendedName>
</protein>
<gene>
    <name evidence="2" type="ORF">SEVIR_6G093250v2</name>
</gene>
<evidence type="ECO:0000313" key="2">
    <source>
        <dbReference type="EMBL" id="TKW09417.1"/>
    </source>
</evidence>
<feature type="chain" id="PRO_5020270411" description="Secreted protein" evidence="1">
    <location>
        <begin position="17"/>
        <end position="97"/>
    </location>
</feature>
<evidence type="ECO:0008006" key="4">
    <source>
        <dbReference type="Google" id="ProtNLM"/>
    </source>
</evidence>
<keyword evidence="3" id="KW-1185">Reference proteome</keyword>
<name>A0A4U6UG32_SETVI</name>
<feature type="signal peptide" evidence="1">
    <location>
        <begin position="1"/>
        <end position="16"/>
    </location>
</feature>
<proteinExistence type="predicted"/>
<evidence type="ECO:0000313" key="3">
    <source>
        <dbReference type="Proteomes" id="UP000298652"/>
    </source>
</evidence>
<dbReference type="AlphaFoldDB" id="A0A4U6UG32"/>
<keyword evidence="1" id="KW-0732">Signal</keyword>
<reference evidence="2" key="1">
    <citation type="submission" date="2019-03" db="EMBL/GenBank/DDBJ databases">
        <title>WGS assembly of Setaria viridis.</title>
        <authorList>
            <person name="Huang P."/>
            <person name="Jenkins J."/>
            <person name="Grimwood J."/>
            <person name="Barry K."/>
            <person name="Healey A."/>
            <person name="Mamidi S."/>
            <person name="Sreedasyam A."/>
            <person name="Shu S."/>
            <person name="Feldman M."/>
            <person name="Wu J."/>
            <person name="Yu Y."/>
            <person name="Chen C."/>
            <person name="Johnson J."/>
            <person name="Rokhsar D."/>
            <person name="Baxter I."/>
            <person name="Schmutz J."/>
            <person name="Brutnell T."/>
            <person name="Kellogg E."/>
        </authorList>
    </citation>
    <scope>NUCLEOTIDE SEQUENCE [LARGE SCALE GENOMIC DNA]</scope>
</reference>
<evidence type="ECO:0000256" key="1">
    <source>
        <dbReference type="SAM" id="SignalP"/>
    </source>
</evidence>
<accession>A0A4U6UG32</accession>
<dbReference type="Proteomes" id="UP000298652">
    <property type="component" value="Chromosome 6"/>
</dbReference>